<dbReference type="InterPro" id="IPR031468">
    <property type="entry name" value="SMP_LBD"/>
</dbReference>
<dbReference type="CDD" id="cd00030">
    <property type="entry name" value="C2"/>
    <property type="match status" value="2"/>
</dbReference>
<dbReference type="Gene3D" id="2.60.40.150">
    <property type="entry name" value="C2 domain"/>
    <property type="match status" value="2"/>
</dbReference>
<keyword evidence="10" id="KW-0446">Lipid-binding</keyword>
<evidence type="ECO:0000256" key="2">
    <source>
        <dbReference type="ARBA" id="ARBA00006996"/>
    </source>
</evidence>
<keyword evidence="9" id="KW-0445">Lipid transport</keyword>
<dbReference type="PROSITE" id="PS51847">
    <property type="entry name" value="SMP"/>
    <property type="match status" value="1"/>
</dbReference>
<dbReference type="PANTHER" id="PTHR10774">
    <property type="entry name" value="EXTENDED SYNAPTOTAGMIN-RELATED"/>
    <property type="match status" value="1"/>
</dbReference>
<dbReference type="InterPro" id="IPR039010">
    <property type="entry name" value="Synaptotagmin_SMP"/>
</dbReference>
<dbReference type="GO" id="GO:0008289">
    <property type="term" value="F:lipid binding"/>
    <property type="evidence" value="ECO:0007669"/>
    <property type="project" value="UniProtKB-KW"/>
</dbReference>
<feature type="domain" description="C2" evidence="12">
    <location>
        <begin position="210"/>
        <end position="343"/>
    </location>
</feature>
<name>A0AAV1X555_LUPLU</name>
<feature type="domain" description="C2" evidence="12">
    <location>
        <begin position="388"/>
        <end position="505"/>
    </location>
</feature>
<keyword evidence="8" id="KW-1133">Transmembrane helix</keyword>
<comment type="similarity">
    <text evidence="2">Belongs to the synaptotagmin family.</text>
</comment>
<evidence type="ECO:0000313" key="14">
    <source>
        <dbReference type="EMBL" id="CAL0316107.1"/>
    </source>
</evidence>
<evidence type="ECO:0000313" key="15">
    <source>
        <dbReference type="Proteomes" id="UP001497480"/>
    </source>
</evidence>
<evidence type="ECO:0000256" key="5">
    <source>
        <dbReference type="ARBA" id="ARBA00022723"/>
    </source>
</evidence>
<gene>
    <name evidence="14" type="ORF">LLUT_LOCUS17167</name>
</gene>
<evidence type="ECO:0000259" key="13">
    <source>
        <dbReference type="PROSITE" id="PS51847"/>
    </source>
</evidence>
<dbReference type="EMBL" id="CAXHTB010000012">
    <property type="protein sequence ID" value="CAL0316107.1"/>
    <property type="molecule type" value="Genomic_DNA"/>
</dbReference>
<dbReference type="Proteomes" id="UP001497480">
    <property type="component" value="Unassembled WGS sequence"/>
</dbReference>
<comment type="subcellular location">
    <subcellularLocation>
        <location evidence="1">Membrane</location>
        <topology evidence="1">Single-pass membrane protein</topology>
    </subcellularLocation>
</comment>
<dbReference type="InterPro" id="IPR045050">
    <property type="entry name" value="Synaptotagmin_plant"/>
</dbReference>
<proteinExistence type="inferred from homology"/>
<keyword evidence="5" id="KW-0479">Metal-binding</keyword>
<keyword evidence="4" id="KW-0812">Transmembrane</keyword>
<evidence type="ECO:0000256" key="4">
    <source>
        <dbReference type="ARBA" id="ARBA00022692"/>
    </source>
</evidence>
<comment type="caution">
    <text evidence="14">The sequence shown here is derived from an EMBL/GenBank/DDBJ whole genome shotgun (WGS) entry which is preliminary data.</text>
</comment>
<evidence type="ECO:0000256" key="1">
    <source>
        <dbReference type="ARBA" id="ARBA00004167"/>
    </source>
</evidence>
<feature type="domain" description="SMP-LTD" evidence="13">
    <location>
        <begin position="37"/>
        <end position="219"/>
    </location>
</feature>
<dbReference type="AlphaFoldDB" id="A0AAV1X555"/>
<dbReference type="FunFam" id="2.60.40.150:FF:000066">
    <property type="entry name" value="Extended synaptotagmin-2"/>
    <property type="match status" value="1"/>
</dbReference>
<evidence type="ECO:0000256" key="11">
    <source>
        <dbReference type="ARBA" id="ARBA00023136"/>
    </source>
</evidence>
<evidence type="ECO:0000256" key="6">
    <source>
        <dbReference type="ARBA" id="ARBA00022737"/>
    </source>
</evidence>
<keyword evidence="3" id="KW-0813">Transport</keyword>
<keyword evidence="15" id="KW-1185">Reference proteome</keyword>
<dbReference type="GO" id="GO:0005783">
    <property type="term" value="C:endoplasmic reticulum"/>
    <property type="evidence" value="ECO:0007669"/>
    <property type="project" value="TreeGrafter"/>
</dbReference>
<keyword evidence="11" id="KW-0472">Membrane</keyword>
<keyword evidence="6" id="KW-0677">Repeat</keyword>
<evidence type="ECO:0000259" key="12">
    <source>
        <dbReference type="PROSITE" id="PS50004"/>
    </source>
</evidence>
<dbReference type="CDD" id="cd21677">
    <property type="entry name" value="SMP_SYT"/>
    <property type="match status" value="1"/>
</dbReference>
<dbReference type="PRINTS" id="PR00360">
    <property type="entry name" value="C2DOMAIN"/>
</dbReference>
<dbReference type="Pfam" id="PF00168">
    <property type="entry name" value="C2"/>
    <property type="match status" value="2"/>
</dbReference>
<dbReference type="GO" id="GO:0006869">
    <property type="term" value="P:lipid transport"/>
    <property type="evidence" value="ECO:0007669"/>
    <property type="project" value="UniProtKB-KW"/>
</dbReference>
<dbReference type="InterPro" id="IPR035892">
    <property type="entry name" value="C2_domain_sf"/>
</dbReference>
<organism evidence="14 15">
    <name type="scientific">Lupinus luteus</name>
    <name type="common">European yellow lupine</name>
    <dbReference type="NCBI Taxonomy" id="3873"/>
    <lineage>
        <taxon>Eukaryota</taxon>
        <taxon>Viridiplantae</taxon>
        <taxon>Streptophyta</taxon>
        <taxon>Embryophyta</taxon>
        <taxon>Tracheophyta</taxon>
        <taxon>Spermatophyta</taxon>
        <taxon>Magnoliopsida</taxon>
        <taxon>eudicotyledons</taxon>
        <taxon>Gunneridae</taxon>
        <taxon>Pentapetalae</taxon>
        <taxon>rosids</taxon>
        <taxon>fabids</taxon>
        <taxon>Fabales</taxon>
        <taxon>Fabaceae</taxon>
        <taxon>Papilionoideae</taxon>
        <taxon>50 kb inversion clade</taxon>
        <taxon>genistoids sensu lato</taxon>
        <taxon>core genistoids</taxon>
        <taxon>Genisteae</taxon>
        <taxon>Lupinus</taxon>
    </lineage>
</organism>
<dbReference type="SMART" id="SM00239">
    <property type="entry name" value="C2"/>
    <property type="match status" value="2"/>
</dbReference>
<evidence type="ECO:0000256" key="8">
    <source>
        <dbReference type="ARBA" id="ARBA00022989"/>
    </source>
</evidence>
<dbReference type="InterPro" id="IPR000008">
    <property type="entry name" value="C2_dom"/>
</dbReference>
<reference evidence="14 15" key="1">
    <citation type="submission" date="2024-03" db="EMBL/GenBank/DDBJ databases">
        <authorList>
            <person name="Martinez-Hernandez J."/>
        </authorList>
    </citation>
    <scope>NUCLEOTIDE SEQUENCE [LARGE SCALE GENOMIC DNA]</scope>
</reference>
<accession>A0AAV1X555</accession>
<dbReference type="PROSITE" id="PS50004">
    <property type="entry name" value="C2"/>
    <property type="match status" value="2"/>
</dbReference>
<evidence type="ECO:0000256" key="3">
    <source>
        <dbReference type="ARBA" id="ARBA00022448"/>
    </source>
</evidence>
<sequence>MLQFSMQDPLVRPVGELGPKALQELLSEIPLWVKTPDYERVDWLNNFLLDMWPFLDKAICGMIRITAKPILAEYIGKYQIKGIEFDKLSLGTLPPTICGIKVLETNEKELVMEKVIKWAGNPNIVLDLHVSSLKFLVQLVDLQVFATLRTTLTPLMPEFPCFSKIVISLMEKPHVDFGMKISGGDIMAIPGLYTFVQETIQKQVLGQYLWPKILEIPILDDSTKNYTVASCNFRAHKLLKKDLFGASDPYVKLNLTGDNLAAEKTTIKKRNLNPEWNEKFNLVVKDPQSQALQLQVYDRDKVFLIFQLLVSILAEKVGMHDRLGMQLIPLKDLKPYENKECTLDLLKDTNTNETLNKNRGQIVVDLTFVPFKEDSMKFDEPSERYNRKESGSDVVSDDEIQKGAGLLSVVILEAEEVEGDHHNNPYAVLIFRGEKKKTKIMWKTRDPCWNEEFQFVLEEPPLHEKIHIKILSKRKNFSFPSKESLGYVEINLNDVVNNGCINDKYDLINSKNGTIHVEIQWTPA</sequence>
<dbReference type="GO" id="GO:0016020">
    <property type="term" value="C:membrane"/>
    <property type="evidence" value="ECO:0007669"/>
    <property type="project" value="UniProtKB-SubCell"/>
</dbReference>
<evidence type="ECO:0000256" key="10">
    <source>
        <dbReference type="ARBA" id="ARBA00023121"/>
    </source>
</evidence>
<protein>
    <submittedName>
        <fullName evidence="14">Uncharacterized protein</fullName>
    </submittedName>
</protein>
<evidence type="ECO:0000256" key="9">
    <source>
        <dbReference type="ARBA" id="ARBA00023055"/>
    </source>
</evidence>
<dbReference type="PANTHER" id="PTHR10774:SF62">
    <property type="entry name" value="SYNAPTOTAGMIN-3"/>
    <property type="match status" value="1"/>
</dbReference>
<dbReference type="SUPFAM" id="SSF49562">
    <property type="entry name" value="C2 domain (Calcium/lipid-binding domain, CaLB)"/>
    <property type="match status" value="2"/>
</dbReference>
<dbReference type="Pfam" id="PF17047">
    <property type="entry name" value="SMP_LBD"/>
    <property type="match status" value="1"/>
</dbReference>
<keyword evidence="7" id="KW-0106">Calcium</keyword>
<evidence type="ECO:0000256" key="7">
    <source>
        <dbReference type="ARBA" id="ARBA00022837"/>
    </source>
</evidence>
<dbReference type="GO" id="GO:0046872">
    <property type="term" value="F:metal ion binding"/>
    <property type="evidence" value="ECO:0007669"/>
    <property type="project" value="UniProtKB-KW"/>
</dbReference>